<accession>A0AAD1X8N5</accession>
<comment type="caution">
    <text evidence="3">The sequence shown here is derived from an EMBL/GenBank/DDBJ whole genome shotgun (WGS) entry which is preliminary data.</text>
</comment>
<feature type="region of interest" description="Disordered" evidence="2">
    <location>
        <begin position="916"/>
        <end position="962"/>
    </location>
</feature>
<keyword evidence="1" id="KW-0175">Coiled coil</keyword>
<feature type="compositionally biased region" description="Basic and acidic residues" evidence="2">
    <location>
        <begin position="767"/>
        <end position="776"/>
    </location>
</feature>
<feature type="region of interest" description="Disordered" evidence="2">
    <location>
        <begin position="424"/>
        <end position="490"/>
    </location>
</feature>
<feature type="compositionally biased region" description="Polar residues" evidence="2">
    <location>
        <begin position="614"/>
        <end position="623"/>
    </location>
</feature>
<feature type="coiled-coil region" evidence="1">
    <location>
        <begin position="204"/>
        <end position="238"/>
    </location>
</feature>
<evidence type="ECO:0000313" key="3">
    <source>
        <dbReference type="EMBL" id="CAI2367209.1"/>
    </source>
</evidence>
<dbReference type="Proteomes" id="UP001295684">
    <property type="component" value="Unassembled WGS sequence"/>
</dbReference>
<feature type="compositionally biased region" description="Basic and acidic residues" evidence="2">
    <location>
        <begin position="840"/>
        <end position="853"/>
    </location>
</feature>
<gene>
    <name evidence="3" type="ORF">ECRASSUSDP1_LOCUS8488</name>
</gene>
<evidence type="ECO:0000256" key="1">
    <source>
        <dbReference type="SAM" id="Coils"/>
    </source>
</evidence>
<feature type="region of interest" description="Disordered" evidence="2">
    <location>
        <begin position="1"/>
        <end position="29"/>
    </location>
</feature>
<evidence type="ECO:0000256" key="2">
    <source>
        <dbReference type="SAM" id="MobiDB-lite"/>
    </source>
</evidence>
<keyword evidence="4" id="KW-1185">Reference proteome</keyword>
<protein>
    <submittedName>
        <fullName evidence="3">Uncharacterized protein</fullName>
    </submittedName>
</protein>
<feature type="region of interest" description="Disordered" evidence="2">
    <location>
        <begin position="591"/>
        <end position="623"/>
    </location>
</feature>
<feature type="region of interest" description="Disordered" evidence="2">
    <location>
        <begin position="823"/>
        <end position="882"/>
    </location>
</feature>
<feature type="compositionally biased region" description="Polar residues" evidence="2">
    <location>
        <begin position="7"/>
        <end position="26"/>
    </location>
</feature>
<organism evidence="3 4">
    <name type="scientific">Euplotes crassus</name>
    <dbReference type="NCBI Taxonomy" id="5936"/>
    <lineage>
        <taxon>Eukaryota</taxon>
        <taxon>Sar</taxon>
        <taxon>Alveolata</taxon>
        <taxon>Ciliophora</taxon>
        <taxon>Intramacronucleata</taxon>
        <taxon>Spirotrichea</taxon>
        <taxon>Hypotrichia</taxon>
        <taxon>Euplotida</taxon>
        <taxon>Euplotidae</taxon>
        <taxon>Moneuplotes</taxon>
    </lineage>
</organism>
<feature type="compositionally biased region" description="Basic and acidic residues" evidence="2">
    <location>
        <begin position="869"/>
        <end position="882"/>
    </location>
</feature>
<dbReference type="AlphaFoldDB" id="A0AAD1X8N5"/>
<proteinExistence type="predicted"/>
<name>A0AAD1X8N5_EUPCR</name>
<feature type="compositionally biased region" description="Low complexity" evidence="2">
    <location>
        <begin position="441"/>
        <end position="459"/>
    </location>
</feature>
<evidence type="ECO:0000313" key="4">
    <source>
        <dbReference type="Proteomes" id="UP001295684"/>
    </source>
</evidence>
<feature type="compositionally biased region" description="Polar residues" evidence="2">
    <location>
        <begin position="733"/>
        <end position="742"/>
    </location>
</feature>
<sequence>MADQQDRGSSFKSSDGKNPSFISNAEQVEADNGYFEQKLEEFKDYFRERSAGRGDKDAQVARSPENDSSRIKSMITIYEFILGRNKDMLKAINRERKNNEQYRRQLPLLLDRLQCLNEACIKKEEMIKQTGEYMQESENQIFDLKQELAQKDSLIKDLNKTISDQREKLDSKYLDSSNISFDSKLNDSRFASIKGKNGETSFHNEADLETIKELKDDIGQLLKEYKILEKQKDEFCEKYHRQLKRNDELLKDIINMEVVITDQNDQIRNMRDKLKTNFKQQKRNEILVRNIGKLKESLDISADEHHNENTSNLNISPNILKQGNLAELKQGKKEDSYEHIDEETINDALNLSYQVLDPGLMSQDLPHLISRSRKNKDSSSTAAEGESLSKSCGKRVFSSIDDFAKSKLSQSICVMKLKDNNIDTKQENTGFEGSKNDLNDKSILNKSSNSKSKENSMFSFQGETKEKLSPTKPEPIEVGEFSSSHQSQESLDKAERILKQTKQEGKAEEDTQLLREVYHNLGPTDSVNPNQEISCLGINESQFQGIGEDSQFNGVLDISEFQKESILEKYEMYEEHRESELLQRNRISSEISTQSKAIDRRKSGFLKREPPKSPQNLFDQSQNFPDFETSAIGADGLHMIDKEFGDGSFINPATKRKLSSSRRESNFGGKVLTPEQQEKDLSNPSNLKTPEKAQFVLTEEKKGPNKTIGCGSGKKSEENIPYQEKLTPDHQKISQFGKQLSKITGKKTPPTIEKRLSGSLSDYDPNNEEKGQIKKEISEEEFKAKSSLLMNYNGENYEYNAVNEMNSFGATPQKVNQNVSIMEGSLDDSPSKESSLPTNKDVEEALQKSDDSFKVQNISFVDPYEENEEQKYEEQKYDDSQRIKRLMPPVTASESANSNSHARNYTEHVLLETPKSHDLHVRHKSNEHKNQESLIEQKPSTWKEDSDLPSDENLEDLSSAQRQQNQAFFSITPMALEMGKDGKPIDPRASRFRRTGKDVKFPFQEESHSGMDADFLNKMYENKKKKKKNNQKKKRDLTKYQKKQRHRVKDSVEFMYGKILDNDYDIDNGYFKVF</sequence>
<feature type="region of interest" description="Disordered" evidence="2">
    <location>
        <begin position="652"/>
        <end position="776"/>
    </location>
</feature>
<feature type="compositionally biased region" description="Basic and acidic residues" evidence="2">
    <location>
        <begin position="597"/>
        <end position="611"/>
    </location>
</feature>
<dbReference type="EMBL" id="CAMPGE010008308">
    <property type="protein sequence ID" value="CAI2367209.1"/>
    <property type="molecule type" value="Genomic_DNA"/>
</dbReference>
<feature type="region of interest" description="Disordered" evidence="2">
    <location>
        <begin position="1024"/>
        <end position="1044"/>
    </location>
</feature>
<feature type="coiled-coil region" evidence="1">
    <location>
        <begin position="85"/>
        <end position="168"/>
    </location>
</feature>
<reference evidence="3" key="1">
    <citation type="submission" date="2023-07" db="EMBL/GenBank/DDBJ databases">
        <authorList>
            <consortium name="AG Swart"/>
            <person name="Singh M."/>
            <person name="Singh A."/>
            <person name="Seah K."/>
            <person name="Emmerich C."/>
        </authorList>
    </citation>
    <scope>NUCLEOTIDE SEQUENCE</scope>
    <source>
        <strain evidence="3">DP1</strain>
    </source>
</reference>